<evidence type="ECO:0000313" key="3">
    <source>
        <dbReference type="Proteomes" id="UP001335737"/>
    </source>
</evidence>
<feature type="compositionally biased region" description="Polar residues" evidence="1">
    <location>
        <begin position="231"/>
        <end position="242"/>
    </location>
</feature>
<accession>A0ABU6KHH5</accession>
<dbReference type="RefSeq" id="WP_327607486.1">
    <property type="nucleotide sequence ID" value="NZ_JARZFX010000004.1"/>
</dbReference>
<gene>
    <name evidence="2" type="ORF">QGM71_10490</name>
</gene>
<evidence type="ECO:0000313" key="2">
    <source>
        <dbReference type="EMBL" id="MEC5423917.1"/>
    </source>
</evidence>
<dbReference type="EMBL" id="JARZFX010000004">
    <property type="protein sequence ID" value="MEC5423917.1"/>
    <property type="molecule type" value="Genomic_DNA"/>
</dbReference>
<sequence>MGLFINRDSHRAIYKNDGILKEPNQGYFRKDHLSELLKEQQKVNDMLTNSLQGLKFLYEKQGHTHEERWEKVSKQLHGLRASNLEHEKIENHVIKQLKKVENDNQKLHLMMEEGILTEKDLLKRISQMSQTNQEVVTQLSAYASANEQLLLKMEEQHNLQKQMAEQIAKQDGVQEEVVTRLESQEAVTEKISRQIEYFRSVLFERTNHLVEKIEDGYKNTTSYVTRLITGSDGNSKNYMMNQEQKEKQNSNK</sequence>
<dbReference type="Proteomes" id="UP001335737">
    <property type="component" value="Unassembled WGS sequence"/>
</dbReference>
<feature type="region of interest" description="Disordered" evidence="1">
    <location>
        <begin position="230"/>
        <end position="252"/>
    </location>
</feature>
<proteinExistence type="predicted"/>
<feature type="compositionally biased region" description="Basic and acidic residues" evidence="1">
    <location>
        <begin position="243"/>
        <end position="252"/>
    </location>
</feature>
<comment type="caution">
    <text evidence="2">The sequence shown here is derived from an EMBL/GenBank/DDBJ whole genome shotgun (WGS) entry which is preliminary data.</text>
</comment>
<name>A0ABU6KHH5_9BACI</name>
<reference evidence="2 3" key="1">
    <citation type="journal article" date="2024" name="Int. J. Syst. Evol. Microbiol.">
        <title>Virgibacillus tibetensis sp. nov., isolated from salt lake on the Tibetan Plateau of China.</title>
        <authorList>
            <person name="Phurbu D."/>
            <person name="Liu Z.-X."/>
            <person name="Wang R."/>
            <person name="Zheng Y.-Y."/>
            <person name="Liu H.-C."/>
            <person name="Zhou Y.-G."/>
            <person name="Yu Y.-J."/>
            <person name="Li A.-H."/>
        </authorList>
    </citation>
    <scope>NUCLEOTIDE SEQUENCE [LARGE SCALE GENOMIC DNA]</scope>
    <source>
        <strain evidence="2 3">C22-A2</strain>
    </source>
</reference>
<keyword evidence="3" id="KW-1185">Reference proteome</keyword>
<organism evidence="2 3">
    <name type="scientific">Virgibacillus tibetensis</name>
    <dbReference type="NCBI Taxonomy" id="3042313"/>
    <lineage>
        <taxon>Bacteria</taxon>
        <taxon>Bacillati</taxon>
        <taxon>Bacillota</taxon>
        <taxon>Bacilli</taxon>
        <taxon>Bacillales</taxon>
        <taxon>Bacillaceae</taxon>
        <taxon>Virgibacillus</taxon>
    </lineage>
</organism>
<protein>
    <submittedName>
        <fullName evidence="2">Uncharacterized protein</fullName>
    </submittedName>
</protein>
<evidence type="ECO:0000256" key="1">
    <source>
        <dbReference type="SAM" id="MobiDB-lite"/>
    </source>
</evidence>